<keyword evidence="4" id="KW-1185">Reference proteome</keyword>
<dbReference type="EMBL" id="AM889285">
    <property type="protein sequence ID" value="CAP54712.1"/>
    <property type="molecule type" value="Genomic_DNA"/>
</dbReference>
<reference evidence="3 4" key="1">
    <citation type="journal article" date="2009" name="BMC Genomics">
        <title>Complete genome sequence of the sugarcane nitrogen-fixing endophyte Gluconacetobacter diazotrophicus Pal5.</title>
        <authorList>
            <person name="Bertalan M."/>
            <person name="Albano R."/>
            <person name="Padua V."/>
            <person name="Rouws L."/>
            <person name="Rojas C."/>
            <person name="Hemerly A."/>
            <person name="Teixeira K."/>
            <person name="Schwab S."/>
            <person name="Araujo J."/>
            <person name="Oliveira A."/>
            <person name="Franca L."/>
            <person name="Magalhaes V."/>
            <person name="Alqueres S."/>
            <person name="Cardoso A."/>
            <person name="Almeida W."/>
            <person name="Loureiro M.M."/>
            <person name="Nogueira E."/>
            <person name="Cidade D."/>
            <person name="Oliveira D."/>
            <person name="Simao T."/>
            <person name="Macedo J."/>
            <person name="Valadao A."/>
            <person name="Dreschsel M."/>
            <person name="Freitas F."/>
            <person name="Vidal M."/>
            <person name="Guedes H."/>
            <person name="Rodrigues E."/>
            <person name="Meneses C."/>
            <person name="Brioso P."/>
            <person name="Pozzer L."/>
            <person name="Figueiredo D."/>
            <person name="Montano H."/>
            <person name="Junior J."/>
            <person name="Filho G."/>
            <person name="Flores V."/>
            <person name="Ferreira B."/>
            <person name="Branco A."/>
            <person name="Gonzalez P."/>
            <person name="Guillobel H."/>
            <person name="Lemos M."/>
            <person name="Seibel L."/>
            <person name="Macedo J."/>
            <person name="Alves-Ferreira M."/>
            <person name="Sachetto-Martins G."/>
            <person name="Coelho A."/>
            <person name="Santos E."/>
            <person name="Amaral G."/>
            <person name="Neves A."/>
            <person name="Pacheco A.B."/>
            <person name="Carvalho D."/>
            <person name="Lery L."/>
            <person name="Bisch P."/>
            <person name="Rossle S.C."/>
            <person name="Urmenyi T."/>
            <person name="Kruger W.V."/>
            <person name="Martins O."/>
            <person name="Baldani J.I."/>
            <person name="Ferreira P.C."/>
        </authorList>
    </citation>
    <scope>NUCLEOTIDE SEQUENCE [LARGE SCALE GENOMIC DNA]</scope>
    <source>
        <strain evidence="4">ATCC 49037 / DSM 5601 / CCUG 37298 / CIP 103539 / LMG 7603 / PAl5</strain>
    </source>
</reference>
<evidence type="ECO:0008006" key="5">
    <source>
        <dbReference type="Google" id="ProtNLM"/>
    </source>
</evidence>
<dbReference type="OrthoDB" id="7069379at2"/>
<dbReference type="PANTHER" id="PTHR32114:SF2">
    <property type="entry name" value="ABC TRANSPORTER ABCH.3"/>
    <property type="match status" value="1"/>
</dbReference>
<feature type="coiled-coil region" evidence="1">
    <location>
        <begin position="678"/>
        <end position="712"/>
    </location>
</feature>
<feature type="region of interest" description="Disordered" evidence="2">
    <location>
        <begin position="555"/>
        <end position="586"/>
    </location>
</feature>
<dbReference type="PANTHER" id="PTHR32114">
    <property type="entry name" value="ABC TRANSPORTER ABCH.3"/>
    <property type="match status" value="1"/>
</dbReference>
<accession>A9HAM2</accession>
<organism evidence="3 4">
    <name type="scientific">Gluconacetobacter diazotrophicus (strain ATCC 49037 / DSM 5601 / CCUG 37298 / CIP 103539 / LMG 7603 / PAl5)</name>
    <dbReference type="NCBI Taxonomy" id="272568"/>
    <lineage>
        <taxon>Bacteria</taxon>
        <taxon>Pseudomonadati</taxon>
        <taxon>Pseudomonadota</taxon>
        <taxon>Alphaproteobacteria</taxon>
        <taxon>Acetobacterales</taxon>
        <taxon>Acetobacteraceae</taxon>
        <taxon>Gluconacetobacter</taxon>
    </lineage>
</organism>
<name>A9HAM2_GLUDA</name>
<sequence>MILHGLEVEQVRRFADPVRLAGLGPGLNLLGAPNESGKSTLLAALRAVFLLQHGSKSRPIADLQPYGGKGAPRIAVDFTVDGTMWRLEKRFLHRPFAQLSGDGATFQGDAAEARLHALIGVESGKRGTEALGLMNALWVGQGHSLAQPDFSDPARTTLRACLESDLGAMTGGEAAERILARVLADLSVLLDGRGNPKGRYRAAIEGEQAASDELARLQTRRQVLEDDLQAMADLRRRLAREDDSDRREKEREHLAEARRQRDRLRDHDARHRAARAALDHATARLAAVRQDVARRAEWRQALDAQSARRADLAEALAAARAAHDAAQTAQAARMRAVQDADAHRLSARRALDRATRRVERTRLEQERRDAAASLDRLDQAAQAVTRAAARLSACTVDEARMTAIRQAARAVQAARAASQAQATMLDVVLEGTGAGRLKLDGRVLGSGRVQVTDTARLHIAGIGTVSIEPASHDRERLRADAARADHALRQALDAAGCVDPDAAEAALAERRQADLAFQAAQTTLAGLLVAADRSPAAAMTEGRRRLAELEARIARHGDEDGNPAAGQDPAEALERASDAMQAAEDRHAAANQALFAPDETLRLAAAELGRLEGDHRLAQDAASRLTHDLAAARAAESDDALSARLAAEDAAMREAGQALHRIEETRPDGTEALADAAIQRLERAIQDGSARLAALKQDMAAREARIRAAEGDGLDERIAAQDRLRDSHAAERAACAREVAILHCLRDAVAGAARAATERYLAPLSRAIQPALAALFPRAVATVDPDFRVSGLTRRVGEPFENLSDGTREQIAVLVRLGLAELLRARGRPAMLVLDDALTWSDAGRLDRMFDILADAATRVQVLILTCRTELFTGLGARALTIESATPS</sequence>
<feature type="region of interest" description="Disordered" evidence="2">
    <location>
        <begin position="239"/>
        <end position="267"/>
    </location>
</feature>
<dbReference type="InterPro" id="IPR027417">
    <property type="entry name" value="P-loop_NTPase"/>
</dbReference>
<keyword evidence="1" id="KW-0175">Coiled coil</keyword>
<dbReference type="RefSeq" id="WP_012223470.1">
    <property type="nucleotide sequence ID" value="NC_010125.1"/>
</dbReference>
<protein>
    <recommendedName>
        <fullName evidence="5">Rad50/SbcC-type AAA domain-containing protein</fullName>
    </recommendedName>
</protein>
<dbReference type="AlphaFoldDB" id="A9HAM2"/>
<dbReference type="SUPFAM" id="SSF52540">
    <property type="entry name" value="P-loop containing nucleoside triphosphate hydrolases"/>
    <property type="match status" value="1"/>
</dbReference>
<gene>
    <name evidence="3" type="ordered locus">GDI0769</name>
</gene>
<feature type="compositionally biased region" description="Basic and acidic residues" evidence="2">
    <location>
        <begin position="572"/>
        <end position="586"/>
    </location>
</feature>
<evidence type="ECO:0000256" key="1">
    <source>
        <dbReference type="SAM" id="Coils"/>
    </source>
</evidence>
<dbReference type="KEGG" id="gdi:GDI0769"/>
<dbReference type="Gene3D" id="3.40.50.300">
    <property type="entry name" value="P-loop containing nucleotide triphosphate hydrolases"/>
    <property type="match status" value="2"/>
</dbReference>
<proteinExistence type="predicted"/>
<evidence type="ECO:0000313" key="3">
    <source>
        <dbReference type="EMBL" id="CAP54712.1"/>
    </source>
</evidence>
<dbReference type="Proteomes" id="UP000001176">
    <property type="component" value="Chromosome"/>
</dbReference>
<evidence type="ECO:0000256" key="2">
    <source>
        <dbReference type="SAM" id="MobiDB-lite"/>
    </source>
</evidence>
<feature type="coiled-coil region" evidence="1">
    <location>
        <begin position="344"/>
        <end position="383"/>
    </location>
</feature>
<evidence type="ECO:0000313" key="4">
    <source>
        <dbReference type="Proteomes" id="UP000001176"/>
    </source>
</evidence>